<keyword evidence="3" id="KW-1185">Reference proteome</keyword>
<protein>
    <recommendedName>
        <fullName evidence="4">DUF2116 family Zn-ribbon domain-containing protein</fullName>
    </recommendedName>
</protein>
<organism evidence="2 3">
    <name type="scientific">Bacillus zhangzhouensis</name>
    <dbReference type="NCBI Taxonomy" id="1178540"/>
    <lineage>
        <taxon>Bacteria</taxon>
        <taxon>Bacillati</taxon>
        <taxon>Bacillota</taxon>
        <taxon>Bacilli</taxon>
        <taxon>Bacillales</taxon>
        <taxon>Bacillaceae</taxon>
        <taxon>Bacillus</taxon>
    </lineage>
</organism>
<evidence type="ECO:0008006" key="4">
    <source>
        <dbReference type="Google" id="ProtNLM"/>
    </source>
</evidence>
<keyword evidence="1" id="KW-1133">Transmembrane helix</keyword>
<keyword evidence="1" id="KW-0812">Transmembrane</keyword>
<accession>A0A081LG71</accession>
<evidence type="ECO:0000256" key="1">
    <source>
        <dbReference type="SAM" id="Phobius"/>
    </source>
</evidence>
<dbReference type="GeneID" id="66360770"/>
<reference evidence="2 3" key="1">
    <citation type="submission" date="2012-09" db="EMBL/GenBank/DDBJ databases">
        <title>Genome Sequence of Bacillus sp. DW5-4.</title>
        <authorList>
            <person name="Lai Q."/>
            <person name="Liu Y."/>
            <person name="Shao Z."/>
        </authorList>
    </citation>
    <scope>NUCLEOTIDE SEQUENCE [LARGE SCALE GENOMIC DNA]</scope>
    <source>
        <strain evidence="2 3">DW5-4</strain>
    </source>
</reference>
<name>A0A081LG71_9BACI</name>
<dbReference type="OrthoDB" id="2930040at2"/>
<evidence type="ECO:0000313" key="3">
    <source>
        <dbReference type="Proteomes" id="UP000028091"/>
    </source>
</evidence>
<keyword evidence="1" id="KW-0472">Membrane</keyword>
<proteinExistence type="predicted"/>
<sequence>MSEQINCRNCHELIPYRSKTCPSCGIDKPLPKKERVKDRVILVVAGIVVVLLAAMVLGMANAYIGIFK</sequence>
<feature type="transmembrane region" description="Helical" evidence="1">
    <location>
        <begin position="40"/>
        <end position="64"/>
    </location>
</feature>
<dbReference type="AlphaFoldDB" id="A0A081LG71"/>
<dbReference type="eggNOG" id="ENOG5030MGI">
    <property type="taxonomic scope" value="Bacteria"/>
</dbReference>
<dbReference type="RefSeq" id="WP_008346803.1">
    <property type="nucleotide sequence ID" value="NZ_JOTP01000001.1"/>
</dbReference>
<evidence type="ECO:0000313" key="2">
    <source>
        <dbReference type="EMBL" id="KEP28247.1"/>
    </source>
</evidence>
<dbReference type="EMBL" id="JOTP01000001">
    <property type="protein sequence ID" value="KEP28247.1"/>
    <property type="molecule type" value="Genomic_DNA"/>
</dbReference>
<dbReference type="Proteomes" id="UP000028091">
    <property type="component" value="Unassembled WGS sequence"/>
</dbReference>
<gene>
    <name evidence="2" type="ORF">BA70_01260</name>
</gene>
<comment type="caution">
    <text evidence="2">The sequence shown here is derived from an EMBL/GenBank/DDBJ whole genome shotgun (WGS) entry which is preliminary data.</text>
</comment>